<dbReference type="PANTHER" id="PTHR42781">
    <property type="entry name" value="SPERMIDINE/PUTRESCINE IMPORT ATP-BINDING PROTEIN POTA"/>
    <property type="match status" value="1"/>
</dbReference>
<comment type="caution">
    <text evidence="6">The sequence shown here is derived from an EMBL/GenBank/DDBJ whole genome shotgun (WGS) entry which is preliminary data.</text>
</comment>
<evidence type="ECO:0000259" key="5">
    <source>
        <dbReference type="PROSITE" id="PS50893"/>
    </source>
</evidence>
<dbReference type="SUPFAM" id="SSF52540">
    <property type="entry name" value="P-loop containing nucleoside triphosphate hydrolases"/>
    <property type="match status" value="1"/>
</dbReference>
<dbReference type="PANTHER" id="PTHR42781:SF4">
    <property type="entry name" value="SPERMIDINE_PUTRESCINE IMPORT ATP-BINDING PROTEIN POTA"/>
    <property type="match status" value="1"/>
</dbReference>
<dbReference type="Gene3D" id="3.40.50.300">
    <property type="entry name" value="P-loop containing nucleotide triphosphate hydrolases"/>
    <property type="match status" value="1"/>
</dbReference>
<evidence type="ECO:0000256" key="3">
    <source>
        <dbReference type="ARBA" id="ARBA00022741"/>
    </source>
</evidence>
<dbReference type="Pfam" id="PF08402">
    <property type="entry name" value="TOBE_2"/>
    <property type="match status" value="1"/>
</dbReference>
<evidence type="ECO:0000313" key="7">
    <source>
        <dbReference type="Proteomes" id="UP001629246"/>
    </source>
</evidence>
<feature type="domain" description="ABC transporter" evidence="5">
    <location>
        <begin position="4"/>
        <end position="234"/>
    </location>
</feature>
<dbReference type="PROSITE" id="PS00211">
    <property type="entry name" value="ABC_TRANSPORTER_1"/>
    <property type="match status" value="1"/>
</dbReference>
<keyword evidence="2" id="KW-0472">Membrane</keyword>
<protein>
    <submittedName>
        <fullName evidence="6">ABC transporter ATP-binding protein</fullName>
    </submittedName>
</protein>
<reference evidence="6 7" key="1">
    <citation type="journal article" date="2024" name="Chem. Sci.">
        <title>Discovery of megapolipeptins by genome mining of a Burkholderiales bacteria collection.</title>
        <authorList>
            <person name="Paulo B.S."/>
            <person name="Recchia M.J.J."/>
            <person name="Lee S."/>
            <person name="Fergusson C.H."/>
            <person name="Romanowski S.B."/>
            <person name="Hernandez A."/>
            <person name="Krull N."/>
            <person name="Liu D.Y."/>
            <person name="Cavanagh H."/>
            <person name="Bos A."/>
            <person name="Gray C.A."/>
            <person name="Murphy B.T."/>
            <person name="Linington R.G."/>
            <person name="Eustaquio A.S."/>
        </authorList>
    </citation>
    <scope>NUCLEOTIDE SEQUENCE [LARGE SCALE GENOMIC DNA]</scope>
    <source>
        <strain evidence="6 7">RL21-008-BIB-A</strain>
    </source>
</reference>
<evidence type="ECO:0000256" key="2">
    <source>
        <dbReference type="ARBA" id="ARBA00022475"/>
    </source>
</evidence>
<dbReference type="InterPro" id="IPR003439">
    <property type="entry name" value="ABC_transporter-like_ATP-bd"/>
</dbReference>
<dbReference type="RefSeq" id="WP_408158503.1">
    <property type="nucleotide sequence ID" value="NZ_JAQQFM010000005.1"/>
</dbReference>
<keyword evidence="7" id="KW-1185">Reference proteome</keyword>
<name>A0ABW9A974_9BURK</name>
<dbReference type="GO" id="GO:0005524">
    <property type="term" value="F:ATP binding"/>
    <property type="evidence" value="ECO:0007669"/>
    <property type="project" value="UniProtKB-KW"/>
</dbReference>
<dbReference type="InterPro" id="IPR017871">
    <property type="entry name" value="ABC_transporter-like_CS"/>
</dbReference>
<dbReference type="SMART" id="SM00382">
    <property type="entry name" value="AAA"/>
    <property type="match status" value="1"/>
</dbReference>
<accession>A0ABW9A974</accession>
<sequence>MSAIDIRGVVHRFGELQALAGVDLSIAQGEFFSLLGPSGCGKTTLLNIIAGFLAPSGGRVLVGGRDITDLQPHQRDIGMVFQSYALFPHLNVADNVAYGLRVRKMKSAEIRSRVGEMLELVRLSAFAERMPHQLSGGQQQRVAIARALAIRPQVLLLDEPLSNLDAKLRKEMQTELRRLLGNVGVTTVMVTHDQEEALGLSDRIGILGAGRLQQVGTPLELYRRPVNRFVGEFVGHANLIVAQADASGAAAAGLFRASAHFSAPGVPLQLATRHADRREGLFLLRPERIRLSAAASGAASNAGLPDAPNSAGGIVRDVSYTGAELHLTVTLAGGGELIVEAPESHFAEVPQPGTPVRLAWDADDLALLPAEGEASAGATRS</sequence>
<keyword evidence="4 6" id="KW-0067">ATP-binding</keyword>
<dbReference type="InterPro" id="IPR003593">
    <property type="entry name" value="AAA+_ATPase"/>
</dbReference>
<dbReference type="PROSITE" id="PS50893">
    <property type="entry name" value="ABC_TRANSPORTER_2"/>
    <property type="match status" value="1"/>
</dbReference>
<dbReference type="Gene3D" id="2.40.50.100">
    <property type="match status" value="1"/>
</dbReference>
<keyword evidence="1" id="KW-0813">Transport</keyword>
<dbReference type="Proteomes" id="UP001629246">
    <property type="component" value="Unassembled WGS sequence"/>
</dbReference>
<evidence type="ECO:0000313" key="6">
    <source>
        <dbReference type="EMBL" id="MFL9925328.1"/>
    </source>
</evidence>
<dbReference type="SUPFAM" id="SSF50331">
    <property type="entry name" value="MOP-like"/>
    <property type="match status" value="1"/>
</dbReference>
<evidence type="ECO:0000256" key="4">
    <source>
        <dbReference type="ARBA" id="ARBA00022840"/>
    </source>
</evidence>
<dbReference type="InterPro" id="IPR027417">
    <property type="entry name" value="P-loop_NTPase"/>
</dbReference>
<gene>
    <name evidence="6" type="ORF">PQR62_13710</name>
</gene>
<dbReference type="InterPro" id="IPR008995">
    <property type="entry name" value="Mo/tungstate-bd_C_term_dom"/>
</dbReference>
<keyword evidence="3" id="KW-0547">Nucleotide-binding</keyword>
<dbReference type="InterPro" id="IPR050093">
    <property type="entry name" value="ABC_SmlMolc_Importer"/>
</dbReference>
<dbReference type="Pfam" id="PF00005">
    <property type="entry name" value="ABC_tran"/>
    <property type="match status" value="1"/>
</dbReference>
<dbReference type="EMBL" id="JAQQFM010000005">
    <property type="protein sequence ID" value="MFL9925328.1"/>
    <property type="molecule type" value="Genomic_DNA"/>
</dbReference>
<proteinExistence type="predicted"/>
<evidence type="ECO:0000256" key="1">
    <source>
        <dbReference type="ARBA" id="ARBA00022448"/>
    </source>
</evidence>
<dbReference type="InterPro" id="IPR013611">
    <property type="entry name" value="Transp-assoc_OB_typ2"/>
</dbReference>
<organism evidence="6 7">
    <name type="scientific">Herbaspirillum lusitanum</name>
    <dbReference type="NCBI Taxonomy" id="213312"/>
    <lineage>
        <taxon>Bacteria</taxon>
        <taxon>Pseudomonadati</taxon>
        <taxon>Pseudomonadota</taxon>
        <taxon>Betaproteobacteria</taxon>
        <taxon>Burkholderiales</taxon>
        <taxon>Oxalobacteraceae</taxon>
        <taxon>Herbaspirillum</taxon>
    </lineage>
</organism>
<keyword evidence="2" id="KW-1003">Cell membrane</keyword>